<dbReference type="Gene3D" id="2.60.120.590">
    <property type="entry name" value="Alpha-ketoglutarate-dependent dioxygenase AlkB-like"/>
    <property type="match status" value="1"/>
</dbReference>
<evidence type="ECO:0000259" key="1">
    <source>
        <dbReference type="Pfam" id="PF13532"/>
    </source>
</evidence>
<dbReference type="InterPro" id="IPR027450">
    <property type="entry name" value="AlkB-like"/>
</dbReference>
<dbReference type="PANTHER" id="PTHR31212">
    <property type="entry name" value="ALPHA-KETOGLUTARATE-DEPENDENT DIOXYGENASE ALKB HOMOLOG 3"/>
    <property type="match status" value="1"/>
</dbReference>
<dbReference type="Pfam" id="PF13532">
    <property type="entry name" value="2OG-FeII_Oxy_2"/>
    <property type="match status" value="1"/>
</dbReference>
<dbReference type="GO" id="GO:0051213">
    <property type="term" value="F:dioxygenase activity"/>
    <property type="evidence" value="ECO:0007669"/>
    <property type="project" value="InterPro"/>
</dbReference>
<dbReference type="AlphaFoldDB" id="A0A165Z7J2"/>
<keyword evidence="3" id="KW-1185">Reference proteome</keyword>
<evidence type="ECO:0000313" key="3">
    <source>
        <dbReference type="Proteomes" id="UP000076532"/>
    </source>
</evidence>
<dbReference type="OrthoDB" id="445341at2759"/>
<feature type="domain" description="Alpha-ketoglutarate-dependent dioxygenase AlkB-like" evidence="1">
    <location>
        <begin position="79"/>
        <end position="200"/>
    </location>
</feature>
<accession>A0A165Z7J2</accession>
<dbReference type="InterPro" id="IPR037151">
    <property type="entry name" value="AlkB-like_sf"/>
</dbReference>
<name>A0A165Z7J2_9AGAM</name>
<evidence type="ECO:0000313" key="2">
    <source>
        <dbReference type="EMBL" id="KZP10301.1"/>
    </source>
</evidence>
<dbReference type="GO" id="GO:0006307">
    <property type="term" value="P:DNA alkylation repair"/>
    <property type="evidence" value="ECO:0007669"/>
    <property type="project" value="InterPro"/>
</dbReference>
<dbReference type="SUPFAM" id="SSF51197">
    <property type="entry name" value="Clavaminate synthase-like"/>
    <property type="match status" value="1"/>
</dbReference>
<sequence>MTTWDTGTPNSKPPLALKNQNLATLGADDVLGAGDSWLVLDVLPPDLAEKRLWIADVSENDWLMVLLVEGGEVPRKVAVEGVIDEDSRYLSIYRHPADESPALLPFSATVHLIREHQRILARPMNHVLIQHYRSGTDYISEHSDKTIDVKDSLINVNVQVGDKPPPRPVQRIPLPHNSMFMMVLETNRRWLYGIGQDKRMLALEDAAETFLSVIQTRIWGQGACVKTKEQAGATLTGEDGEKGKKEAEALIWAFGRENAERVFDLEEIYGAGSDVLHFPVKAS</sequence>
<dbReference type="Proteomes" id="UP000076532">
    <property type="component" value="Unassembled WGS sequence"/>
</dbReference>
<protein>
    <recommendedName>
        <fullName evidence="1">Alpha-ketoglutarate-dependent dioxygenase AlkB-like domain-containing protein</fullName>
    </recommendedName>
</protein>
<organism evidence="2 3">
    <name type="scientific">Athelia psychrophila</name>
    <dbReference type="NCBI Taxonomy" id="1759441"/>
    <lineage>
        <taxon>Eukaryota</taxon>
        <taxon>Fungi</taxon>
        <taxon>Dikarya</taxon>
        <taxon>Basidiomycota</taxon>
        <taxon>Agaricomycotina</taxon>
        <taxon>Agaricomycetes</taxon>
        <taxon>Agaricomycetidae</taxon>
        <taxon>Atheliales</taxon>
        <taxon>Atheliaceae</taxon>
        <taxon>Athelia</taxon>
    </lineage>
</organism>
<proteinExistence type="predicted"/>
<dbReference type="EMBL" id="KV417682">
    <property type="protein sequence ID" value="KZP10301.1"/>
    <property type="molecule type" value="Genomic_DNA"/>
</dbReference>
<gene>
    <name evidence="2" type="ORF">FIBSPDRAFT_1051392</name>
</gene>
<reference evidence="2 3" key="1">
    <citation type="journal article" date="2016" name="Mol. Biol. Evol.">
        <title>Comparative Genomics of Early-Diverging Mushroom-Forming Fungi Provides Insights into the Origins of Lignocellulose Decay Capabilities.</title>
        <authorList>
            <person name="Nagy L.G."/>
            <person name="Riley R."/>
            <person name="Tritt A."/>
            <person name="Adam C."/>
            <person name="Daum C."/>
            <person name="Floudas D."/>
            <person name="Sun H."/>
            <person name="Yadav J.S."/>
            <person name="Pangilinan J."/>
            <person name="Larsson K.H."/>
            <person name="Matsuura K."/>
            <person name="Barry K."/>
            <person name="Labutti K."/>
            <person name="Kuo R."/>
            <person name="Ohm R.A."/>
            <person name="Bhattacharya S.S."/>
            <person name="Shirouzu T."/>
            <person name="Yoshinaga Y."/>
            <person name="Martin F.M."/>
            <person name="Grigoriev I.V."/>
            <person name="Hibbett D.S."/>
        </authorList>
    </citation>
    <scope>NUCLEOTIDE SEQUENCE [LARGE SCALE GENOMIC DNA]</scope>
    <source>
        <strain evidence="2 3">CBS 109695</strain>
    </source>
</reference>
<dbReference type="PANTHER" id="PTHR31212:SF5">
    <property type="entry name" value="ISOCHORISMATASE FAMILY PROTEIN FAMILY (AFU_ORTHOLOGUE AFUA_3G14500)"/>
    <property type="match status" value="1"/>
</dbReference>
<dbReference type="STRING" id="436010.A0A165Z7J2"/>
<dbReference type="InterPro" id="IPR032854">
    <property type="entry name" value="ALKBH3"/>
</dbReference>